<reference evidence="2" key="1">
    <citation type="journal article" date="2020" name="mSystems">
        <title>Genome- and Community-Level Interaction Insights into Carbon Utilization and Element Cycling Functions of Hydrothermarchaeota in Hydrothermal Sediment.</title>
        <authorList>
            <person name="Zhou Z."/>
            <person name="Liu Y."/>
            <person name="Xu W."/>
            <person name="Pan J."/>
            <person name="Luo Z.H."/>
            <person name="Li M."/>
        </authorList>
    </citation>
    <scope>NUCLEOTIDE SEQUENCE [LARGE SCALE GENOMIC DNA]</scope>
    <source>
        <strain evidence="2">SpSt-236</strain>
    </source>
</reference>
<comment type="caution">
    <text evidence="2">The sequence shown here is derived from an EMBL/GenBank/DDBJ whole genome shotgun (WGS) entry which is preliminary data.</text>
</comment>
<proteinExistence type="predicted"/>
<dbReference type="AlphaFoldDB" id="A0A7C2AA73"/>
<protein>
    <submittedName>
        <fullName evidence="2">Uncharacterized protein</fullName>
    </submittedName>
</protein>
<name>A0A7C2AA73_UNCW3</name>
<dbReference type="EMBL" id="DSKA01000249">
    <property type="protein sequence ID" value="HEE18593.1"/>
    <property type="molecule type" value="Genomic_DNA"/>
</dbReference>
<evidence type="ECO:0000313" key="2">
    <source>
        <dbReference type="EMBL" id="HEE18593.1"/>
    </source>
</evidence>
<gene>
    <name evidence="2" type="ORF">ENP62_03470</name>
</gene>
<evidence type="ECO:0000256" key="1">
    <source>
        <dbReference type="SAM" id="MobiDB-lite"/>
    </source>
</evidence>
<accession>A0A7C2AA73</accession>
<organism evidence="2">
    <name type="scientific">candidate division WOR-3 bacterium</name>
    <dbReference type="NCBI Taxonomy" id="2052148"/>
    <lineage>
        <taxon>Bacteria</taxon>
        <taxon>Bacteria division WOR-3</taxon>
    </lineage>
</organism>
<feature type="region of interest" description="Disordered" evidence="1">
    <location>
        <begin position="1"/>
        <end position="43"/>
    </location>
</feature>
<sequence>MGKKVKSNRSADLAPPVEKPAPQTESAGDPPPSDPPAGSKPLEQLWTAMLESIARQRPGLFPILQFAKPLNWDGRKLTIGLYLEHRGNIHLLKSSRALIESTLSQLAGSPAVIETTLIHEQLPPDWVNRKVRELFGDAEEEP</sequence>